<keyword evidence="2" id="KW-1185">Reference proteome</keyword>
<dbReference type="Proteomes" id="UP000790377">
    <property type="component" value="Unassembled WGS sequence"/>
</dbReference>
<protein>
    <submittedName>
        <fullName evidence="1">Uncharacterized protein</fullName>
    </submittedName>
</protein>
<sequence>MLDRTFSDSSQIIYHVSVNYSATGPTGFALPIPSTPPARVVADPSGPRSPTIKRAEMVQPDNAQPTDHHERSQIQNKVKVHNDRPVTVDHTPVSSPSHAGELGLTHSFSSMAISDNRGNGALHIINTSPRTRNDRNGKTSIATSGAGPSKNFLSQPYAQLHRHVITRTRAVVLWYEYIIDEGILTPPPPPADLEIPVGALFVCLLPQRTVHQAWIRGEGGQSWEKIKEGDRQSITSPRLLAFTQAGEPRWLVSDTIKRRYKHCQP</sequence>
<name>A0ACB8A8C5_9AGAM</name>
<gene>
    <name evidence="1" type="ORF">BJ138DRAFT_1115058</name>
</gene>
<evidence type="ECO:0000313" key="2">
    <source>
        <dbReference type="Proteomes" id="UP000790377"/>
    </source>
</evidence>
<accession>A0ACB8A8C5</accession>
<comment type="caution">
    <text evidence="1">The sequence shown here is derived from an EMBL/GenBank/DDBJ whole genome shotgun (WGS) entry which is preliminary data.</text>
</comment>
<organism evidence="1 2">
    <name type="scientific">Hygrophoropsis aurantiaca</name>
    <dbReference type="NCBI Taxonomy" id="72124"/>
    <lineage>
        <taxon>Eukaryota</taxon>
        <taxon>Fungi</taxon>
        <taxon>Dikarya</taxon>
        <taxon>Basidiomycota</taxon>
        <taxon>Agaricomycotina</taxon>
        <taxon>Agaricomycetes</taxon>
        <taxon>Agaricomycetidae</taxon>
        <taxon>Boletales</taxon>
        <taxon>Coniophorineae</taxon>
        <taxon>Hygrophoropsidaceae</taxon>
        <taxon>Hygrophoropsis</taxon>
    </lineage>
</organism>
<dbReference type="EMBL" id="MU267765">
    <property type="protein sequence ID" value="KAH7909338.1"/>
    <property type="molecule type" value="Genomic_DNA"/>
</dbReference>
<proteinExistence type="predicted"/>
<evidence type="ECO:0000313" key="1">
    <source>
        <dbReference type="EMBL" id="KAH7909338.1"/>
    </source>
</evidence>
<reference evidence="1" key="1">
    <citation type="journal article" date="2021" name="New Phytol.">
        <title>Evolutionary innovations through gain and loss of genes in the ectomycorrhizal Boletales.</title>
        <authorList>
            <person name="Wu G."/>
            <person name="Miyauchi S."/>
            <person name="Morin E."/>
            <person name="Kuo A."/>
            <person name="Drula E."/>
            <person name="Varga T."/>
            <person name="Kohler A."/>
            <person name="Feng B."/>
            <person name="Cao Y."/>
            <person name="Lipzen A."/>
            <person name="Daum C."/>
            <person name="Hundley H."/>
            <person name="Pangilinan J."/>
            <person name="Johnson J."/>
            <person name="Barry K."/>
            <person name="LaButti K."/>
            <person name="Ng V."/>
            <person name="Ahrendt S."/>
            <person name="Min B."/>
            <person name="Choi I.G."/>
            <person name="Park H."/>
            <person name="Plett J.M."/>
            <person name="Magnuson J."/>
            <person name="Spatafora J.W."/>
            <person name="Nagy L.G."/>
            <person name="Henrissat B."/>
            <person name="Grigoriev I.V."/>
            <person name="Yang Z.L."/>
            <person name="Xu J."/>
            <person name="Martin F.M."/>
        </authorList>
    </citation>
    <scope>NUCLEOTIDE SEQUENCE</scope>
    <source>
        <strain evidence="1">ATCC 28755</strain>
    </source>
</reference>